<proteinExistence type="inferred from homology"/>
<dbReference type="CDD" id="cd02000">
    <property type="entry name" value="TPP_E1_PDC_ADC_BCADC"/>
    <property type="match status" value="1"/>
</dbReference>
<evidence type="ECO:0000256" key="4">
    <source>
        <dbReference type="RuleBase" id="RU365014"/>
    </source>
</evidence>
<evidence type="ECO:0000313" key="6">
    <source>
        <dbReference type="EMBL" id="QAB19030.1"/>
    </source>
</evidence>
<evidence type="ECO:0000256" key="3">
    <source>
        <dbReference type="ARBA" id="ARBA00023052"/>
    </source>
</evidence>
<dbReference type="InterPro" id="IPR001017">
    <property type="entry name" value="DH_E1"/>
</dbReference>
<reference evidence="6 7" key="1">
    <citation type="submission" date="2019-01" db="EMBL/GenBank/DDBJ databases">
        <title>Leucobacter muris sp. nov. isolated from the nose of a laboratory mouse.</title>
        <authorList>
            <person name="Benga L."/>
            <person name="Sproeer C."/>
            <person name="Schumann P."/>
            <person name="Verbarg S."/>
            <person name="Bunk B."/>
            <person name="Engelhardt E."/>
            <person name="Benten P.M."/>
            <person name="Sager M."/>
        </authorList>
    </citation>
    <scope>NUCLEOTIDE SEQUENCE [LARGE SCALE GENOMIC DNA]</scope>
    <source>
        <strain evidence="6 7">DSM 101948</strain>
    </source>
</reference>
<sequence length="395" mass="43256">MSEQTTYGPLHGGADPEPIRFLDEAGAYAPSATAAEFADELSAVGIDDFKQWYRDMVSTRAFDTECAHLQRQGQLALWVPSVGQEGCQVGLGRAAEAQDHIFPAYREHAVALIRGVGFLQIAAQFRGLTHGGWDVTDPAHGNFHLYTLVLGAQTQHATGNALGQLLDAKRRAGDTSMDAGEPGTATGEATMVFYGDGTSSQGDANEAMIFAASYQTPEVFVVQNNGWAISVPVARQSRTPLYRRALGFGLRSVQIDGNDPLAAYAVGRRFLREARTGGGPGYIEALTYRVGAHTTADDPTRYRPAGELEAWQQRDPIARFEAHLRTLGIDDAFFEEAREEAEREAKRVRDGILSLPAPQPGSMFDHVYSEPHPRIDEQREWFERYESSFSEGSAE</sequence>
<dbReference type="SUPFAM" id="SSF52518">
    <property type="entry name" value="Thiamin diphosphate-binding fold (THDP-binding)"/>
    <property type="match status" value="1"/>
</dbReference>
<evidence type="ECO:0000259" key="5">
    <source>
        <dbReference type="Pfam" id="PF00676"/>
    </source>
</evidence>
<accession>A0ABX5QJ33</accession>
<comment type="function">
    <text evidence="4">The branched-chain alpha-keto dehydrogenase complex catalyzes the overall conversion of alpha-keto acids to acyl-CoA and CO(2). It contains multiple copies of three enzymatic components: branched-chain alpha-keto acid decarboxylase (E1), lipoamide acyltransferase (E2) and lipoamide dehydrogenase (E3).</text>
</comment>
<comment type="catalytic activity">
    <reaction evidence="4">
        <text>N(6)-[(R)-lipoyl]-L-lysyl-[protein] + 3-methyl-2-oxobutanoate + H(+) = N(6)-[(R)-S(8)-2-methylpropanoyldihydrolipoyl]-L-lysyl-[protein] + CO2</text>
        <dbReference type="Rhea" id="RHEA:13457"/>
        <dbReference type="Rhea" id="RHEA-COMP:10474"/>
        <dbReference type="Rhea" id="RHEA-COMP:10497"/>
        <dbReference type="ChEBI" id="CHEBI:11851"/>
        <dbReference type="ChEBI" id="CHEBI:15378"/>
        <dbReference type="ChEBI" id="CHEBI:16526"/>
        <dbReference type="ChEBI" id="CHEBI:83099"/>
        <dbReference type="ChEBI" id="CHEBI:83142"/>
        <dbReference type="EC" id="1.2.4.4"/>
    </reaction>
</comment>
<dbReference type="InterPro" id="IPR029061">
    <property type="entry name" value="THDP-binding"/>
</dbReference>
<dbReference type="Gene3D" id="3.40.50.970">
    <property type="match status" value="1"/>
</dbReference>
<feature type="domain" description="Dehydrogenase E1 component" evidence="5">
    <location>
        <begin position="54"/>
        <end position="345"/>
    </location>
</feature>
<evidence type="ECO:0000256" key="2">
    <source>
        <dbReference type="ARBA" id="ARBA00023002"/>
    </source>
</evidence>
<evidence type="ECO:0000256" key="1">
    <source>
        <dbReference type="ARBA" id="ARBA00001964"/>
    </source>
</evidence>
<organism evidence="6 7">
    <name type="scientific">Leucobacter muris</name>
    <dbReference type="NCBI Taxonomy" id="1935379"/>
    <lineage>
        <taxon>Bacteria</taxon>
        <taxon>Bacillati</taxon>
        <taxon>Actinomycetota</taxon>
        <taxon>Actinomycetes</taxon>
        <taxon>Micrococcales</taxon>
        <taxon>Microbacteriaceae</taxon>
        <taxon>Leucobacter</taxon>
    </lineage>
</organism>
<gene>
    <name evidence="6" type="ORF">Leucomu_14880</name>
</gene>
<dbReference type="EMBL" id="CP035037">
    <property type="protein sequence ID" value="QAB19030.1"/>
    <property type="molecule type" value="Genomic_DNA"/>
</dbReference>
<dbReference type="RefSeq" id="WP_128387702.1">
    <property type="nucleotide sequence ID" value="NZ_CP035037.1"/>
</dbReference>
<keyword evidence="3 4" id="KW-0786">Thiamine pyrophosphate</keyword>
<protein>
    <recommendedName>
        <fullName evidence="4">2-oxoisovalerate dehydrogenase subunit alpha</fullName>
        <ecNumber evidence="4">1.2.4.4</ecNumber>
    </recommendedName>
    <alternativeName>
        <fullName evidence="4">Branched-chain alpha-keto acid dehydrogenase E1 component alpha chain</fullName>
    </alternativeName>
</protein>
<keyword evidence="6" id="KW-0670">Pyruvate</keyword>
<name>A0ABX5QJ33_9MICO</name>
<dbReference type="EC" id="1.2.4.4" evidence="4"/>
<dbReference type="InterPro" id="IPR050771">
    <property type="entry name" value="Alpha-ketoacid_DH_E1_comp"/>
</dbReference>
<keyword evidence="7" id="KW-1185">Reference proteome</keyword>
<comment type="cofactor">
    <cofactor evidence="1 4">
        <name>thiamine diphosphate</name>
        <dbReference type="ChEBI" id="CHEBI:58937"/>
    </cofactor>
</comment>
<comment type="similarity">
    <text evidence="4">Belongs to the BCKDHA family.</text>
</comment>
<dbReference type="Pfam" id="PF00676">
    <property type="entry name" value="E1_dh"/>
    <property type="match status" value="1"/>
</dbReference>
<evidence type="ECO:0000313" key="7">
    <source>
        <dbReference type="Proteomes" id="UP000285768"/>
    </source>
</evidence>
<dbReference type="Proteomes" id="UP000285768">
    <property type="component" value="Chromosome"/>
</dbReference>
<keyword evidence="2 4" id="KW-0560">Oxidoreductase</keyword>
<dbReference type="PANTHER" id="PTHR43380">
    <property type="entry name" value="2-OXOISOVALERATE DEHYDROGENASE SUBUNIT ALPHA, MITOCHONDRIAL"/>
    <property type="match status" value="1"/>
</dbReference>
<dbReference type="PANTHER" id="PTHR43380:SF1">
    <property type="entry name" value="2-OXOISOVALERATE DEHYDROGENASE SUBUNIT ALPHA, MITOCHONDRIAL"/>
    <property type="match status" value="1"/>
</dbReference>